<evidence type="ECO:0000313" key="1">
    <source>
        <dbReference type="EMBL" id="BCB91400.1"/>
    </source>
</evidence>
<evidence type="ECO:0008006" key="3">
    <source>
        <dbReference type="Google" id="ProtNLM"/>
    </source>
</evidence>
<protein>
    <recommendedName>
        <fullName evidence="3">Glycosyltransferase subfamily 4-like N-terminal domain-containing protein</fullName>
    </recommendedName>
</protein>
<dbReference type="RefSeq" id="WP_173164449.1">
    <property type="nucleotide sequence ID" value="NZ_AP022871.1"/>
</dbReference>
<dbReference type="EMBL" id="AP022871">
    <property type="protein sequence ID" value="BCB91400.1"/>
    <property type="molecule type" value="Genomic_DNA"/>
</dbReference>
<reference evidence="1 2" key="1">
    <citation type="submission" date="2020-03" db="EMBL/GenBank/DDBJ databases">
        <title>Whole genome shotgun sequence of Phytohabitans suffuscus NBRC 105367.</title>
        <authorList>
            <person name="Komaki H."/>
            <person name="Tamura T."/>
        </authorList>
    </citation>
    <scope>NUCLEOTIDE SEQUENCE [LARGE SCALE GENOMIC DNA]</scope>
    <source>
        <strain evidence="1 2">NBRC 105367</strain>
    </source>
</reference>
<keyword evidence="2" id="KW-1185">Reference proteome</keyword>
<dbReference type="Proteomes" id="UP000503011">
    <property type="component" value="Chromosome"/>
</dbReference>
<name>A0A6F8YYZ2_9ACTN</name>
<reference evidence="1 2" key="2">
    <citation type="submission" date="2020-03" db="EMBL/GenBank/DDBJ databases">
        <authorList>
            <person name="Ichikawa N."/>
            <person name="Kimura A."/>
            <person name="Kitahashi Y."/>
            <person name="Uohara A."/>
        </authorList>
    </citation>
    <scope>NUCLEOTIDE SEQUENCE [LARGE SCALE GENOMIC DNA]</scope>
    <source>
        <strain evidence="1 2">NBRC 105367</strain>
    </source>
</reference>
<gene>
    <name evidence="1" type="ORF">Psuf_087130</name>
</gene>
<dbReference type="SUPFAM" id="SSF53756">
    <property type="entry name" value="UDP-Glycosyltransferase/glycogen phosphorylase"/>
    <property type="match status" value="1"/>
</dbReference>
<organism evidence="1 2">
    <name type="scientific">Phytohabitans suffuscus</name>
    <dbReference type="NCBI Taxonomy" id="624315"/>
    <lineage>
        <taxon>Bacteria</taxon>
        <taxon>Bacillati</taxon>
        <taxon>Actinomycetota</taxon>
        <taxon>Actinomycetes</taxon>
        <taxon>Micromonosporales</taxon>
        <taxon>Micromonosporaceae</taxon>
    </lineage>
</organism>
<proteinExistence type="predicted"/>
<dbReference type="AlphaFoldDB" id="A0A6F8YYZ2"/>
<evidence type="ECO:0000313" key="2">
    <source>
        <dbReference type="Proteomes" id="UP000503011"/>
    </source>
</evidence>
<dbReference type="KEGG" id="psuu:Psuf_087130"/>
<dbReference type="Gene3D" id="3.40.50.2000">
    <property type="entry name" value="Glycogen Phosphorylase B"/>
    <property type="match status" value="1"/>
</dbReference>
<accession>A0A6F8YYZ2</accession>
<sequence>MTLSAPEKATPPTPDPGRPLRIGMIVVSEYESDPRVRRQAEALVARGDEVTVVALAAPGRPEVDVVDGVKVVHLPTRKYRGSSAKAYLSLYGGFGARAARWLTTRPARSTWCRPTRCPRRWSSPRSCPGCSAPRCCSTCTT</sequence>